<evidence type="ECO:0000256" key="1">
    <source>
        <dbReference type="ARBA" id="ARBA00001946"/>
    </source>
</evidence>
<keyword evidence="11" id="KW-0472">Membrane</keyword>
<evidence type="ECO:0000256" key="6">
    <source>
        <dbReference type="ARBA" id="ARBA00022777"/>
    </source>
</evidence>
<dbReference type="RefSeq" id="WP_144088143.1">
    <property type="nucleotide sequence ID" value="NZ_VMHE01000004.1"/>
</dbReference>
<dbReference type="PROSITE" id="PS50146">
    <property type="entry name" value="DAGK"/>
    <property type="match status" value="1"/>
</dbReference>
<evidence type="ECO:0000259" key="12">
    <source>
        <dbReference type="PROSITE" id="PS50146"/>
    </source>
</evidence>
<dbReference type="InterPro" id="IPR050187">
    <property type="entry name" value="Lipid_Phosphate_FormReg"/>
</dbReference>
<evidence type="ECO:0000313" key="13">
    <source>
        <dbReference type="EMBL" id="TSJ66536.1"/>
    </source>
</evidence>
<dbReference type="GO" id="GO:0005524">
    <property type="term" value="F:ATP binding"/>
    <property type="evidence" value="ECO:0007669"/>
    <property type="project" value="UniProtKB-KW"/>
</dbReference>
<dbReference type="AlphaFoldDB" id="A0A556PQ69"/>
<keyword evidence="6 13" id="KW-0418">Kinase</keyword>
<dbReference type="PANTHER" id="PTHR12358">
    <property type="entry name" value="SPHINGOSINE KINASE"/>
    <property type="match status" value="1"/>
</dbReference>
<organism evidence="13 14">
    <name type="scientific">Allobacillus salarius</name>
    <dbReference type="NCBI Taxonomy" id="1955272"/>
    <lineage>
        <taxon>Bacteria</taxon>
        <taxon>Bacillati</taxon>
        <taxon>Bacillota</taxon>
        <taxon>Bacilli</taxon>
        <taxon>Bacillales</taxon>
        <taxon>Bacillaceae</taxon>
        <taxon>Allobacillus</taxon>
    </lineage>
</organism>
<evidence type="ECO:0000256" key="4">
    <source>
        <dbReference type="ARBA" id="ARBA00022679"/>
    </source>
</evidence>
<dbReference type="Gene3D" id="3.40.50.10330">
    <property type="entry name" value="Probable inorganic polyphosphate/atp-NAD kinase, domain 1"/>
    <property type="match status" value="1"/>
</dbReference>
<proteinExistence type="inferred from homology"/>
<dbReference type="PANTHER" id="PTHR12358:SF54">
    <property type="entry name" value="SPHINGOSINE KINASE RELATED PROTEIN"/>
    <property type="match status" value="1"/>
</dbReference>
<reference evidence="13 14" key="1">
    <citation type="submission" date="2019-07" db="EMBL/GenBank/DDBJ databases">
        <title>Allobacillus sp. nov. SKP isolated from shrimp paste of Euphausiacea.</title>
        <authorList>
            <person name="Kanchanasin P."/>
            <person name="Tanasupawat S."/>
            <person name="Shi W."/>
            <person name="Wu L."/>
            <person name="Ma J."/>
        </authorList>
    </citation>
    <scope>NUCLEOTIDE SEQUENCE [LARGE SCALE GENOMIC DNA]</scope>
    <source>
        <strain evidence="13 14">SKP4-8</strain>
    </source>
</reference>
<keyword evidence="14" id="KW-1185">Reference proteome</keyword>
<keyword evidence="3" id="KW-0444">Lipid biosynthesis</keyword>
<dbReference type="GO" id="GO:0016301">
    <property type="term" value="F:kinase activity"/>
    <property type="evidence" value="ECO:0007669"/>
    <property type="project" value="UniProtKB-KW"/>
</dbReference>
<dbReference type="Pfam" id="PF19279">
    <property type="entry name" value="YegS_C"/>
    <property type="match status" value="1"/>
</dbReference>
<keyword evidence="9" id="KW-0594">Phospholipid biosynthesis</keyword>
<dbReference type="Gene3D" id="2.60.200.40">
    <property type="match status" value="1"/>
</dbReference>
<feature type="domain" description="DAGKc" evidence="12">
    <location>
        <begin position="1"/>
        <end position="139"/>
    </location>
</feature>
<evidence type="ECO:0000256" key="7">
    <source>
        <dbReference type="ARBA" id="ARBA00022840"/>
    </source>
</evidence>
<evidence type="ECO:0000256" key="5">
    <source>
        <dbReference type="ARBA" id="ARBA00022741"/>
    </source>
</evidence>
<dbReference type="NCBIfam" id="TIGR00147">
    <property type="entry name" value="YegS/Rv2252/BmrU family lipid kinase"/>
    <property type="match status" value="1"/>
</dbReference>
<keyword evidence="7" id="KW-0067">ATP-binding</keyword>
<keyword evidence="11" id="KW-0812">Transmembrane</keyword>
<comment type="caution">
    <text evidence="13">The sequence shown here is derived from an EMBL/GenBank/DDBJ whole genome shotgun (WGS) entry which is preliminary data.</text>
</comment>
<keyword evidence="10" id="KW-1208">Phospholipid metabolism</keyword>
<name>A0A556PQ69_9BACI</name>
<keyword evidence="4" id="KW-0808">Transferase</keyword>
<dbReference type="Pfam" id="PF00781">
    <property type="entry name" value="DAGK_cat"/>
    <property type="match status" value="1"/>
</dbReference>
<keyword evidence="8" id="KW-0443">Lipid metabolism</keyword>
<evidence type="ECO:0000256" key="10">
    <source>
        <dbReference type="ARBA" id="ARBA00023264"/>
    </source>
</evidence>
<keyword evidence="5" id="KW-0547">Nucleotide-binding</keyword>
<evidence type="ECO:0000256" key="8">
    <source>
        <dbReference type="ARBA" id="ARBA00023098"/>
    </source>
</evidence>
<dbReference type="InterPro" id="IPR001206">
    <property type="entry name" value="Diacylglycerol_kinase_cat_dom"/>
</dbReference>
<comment type="similarity">
    <text evidence="2">Belongs to the diacylglycerol/lipid kinase family.</text>
</comment>
<evidence type="ECO:0000256" key="9">
    <source>
        <dbReference type="ARBA" id="ARBA00023209"/>
    </source>
</evidence>
<dbReference type="InterPro" id="IPR016064">
    <property type="entry name" value="NAD/diacylglycerol_kinase_sf"/>
</dbReference>
<dbReference type="SUPFAM" id="SSF111331">
    <property type="entry name" value="NAD kinase/diacylglycerol kinase-like"/>
    <property type="match status" value="1"/>
</dbReference>
<keyword evidence="11" id="KW-1133">Transmembrane helix</keyword>
<protein>
    <submittedName>
        <fullName evidence="13">Diacylglycerol kinase family lipid kinase</fullName>
    </submittedName>
</protein>
<dbReference type="InterPro" id="IPR005218">
    <property type="entry name" value="Diacylglycerol/lipid_kinase"/>
</dbReference>
<evidence type="ECO:0000256" key="11">
    <source>
        <dbReference type="SAM" id="Phobius"/>
    </source>
</evidence>
<feature type="transmembrane region" description="Helical" evidence="11">
    <location>
        <begin position="169"/>
        <end position="187"/>
    </location>
</feature>
<dbReference type="SMART" id="SM00046">
    <property type="entry name" value="DAGKc"/>
    <property type="match status" value="1"/>
</dbReference>
<dbReference type="InterPro" id="IPR045540">
    <property type="entry name" value="YegS/DAGK_C"/>
</dbReference>
<sequence length="309" mass="35234">MHIFIINPTAGKGKGRKIVEEFLRDHPQLKGRCKTFHTKYEGHATSLAEQIAVMHHERMKQLIVVGGDGTFYEVLNGLKDHPNIHLAFVPVGSGNDLARGLKTSLNPKRQLNALFAGMKGKPYWFGTYRPDLLAKNRLKLFASTIGFGFDAEITERVNASRYKRFLNKLHLSFLIYIIGILATLITFQPKTFEAKIDGKSHYFKNVWLITLSNHPYFGGGMKIAPKAKNNQQHFSITVVHNISKIKLLFLFLSIFVGKHTRFKEVEELTGSRIEINSSKELSYQADGVTGRCYRCLIEKEDRSRLIKRK</sequence>
<gene>
    <name evidence="13" type="ORF">FPQ13_04565</name>
</gene>
<dbReference type="OrthoDB" id="9786026at2"/>
<dbReference type="Proteomes" id="UP000316425">
    <property type="component" value="Unassembled WGS sequence"/>
</dbReference>
<evidence type="ECO:0000313" key="14">
    <source>
        <dbReference type="Proteomes" id="UP000316425"/>
    </source>
</evidence>
<comment type="cofactor">
    <cofactor evidence="1">
        <name>Mg(2+)</name>
        <dbReference type="ChEBI" id="CHEBI:18420"/>
    </cofactor>
</comment>
<evidence type="ECO:0000256" key="3">
    <source>
        <dbReference type="ARBA" id="ARBA00022516"/>
    </source>
</evidence>
<evidence type="ECO:0000256" key="2">
    <source>
        <dbReference type="ARBA" id="ARBA00005983"/>
    </source>
</evidence>
<accession>A0A556PQ69</accession>
<dbReference type="GO" id="GO:0008654">
    <property type="term" value="P:phospholipid biosynthetic process"/>
    <property type="evidence" value="ECO:0007669"/>
    <property type="project" value="UniProtKB-KW"/>
</dbReference>
<dbReference type="EMBL" id="VMHE01000004">
    <property type="protein sequence ID" value="TSJ66536.1"/>
    <property type="molecule type" value="Genomic_DNA"/>
</dbReference>
<dbReference type="InterPro" id="IPR017438">
    <property type="entry name" value="ATP-NAD_kinase_N"/>
</dbReference>